<comment type="caution">
    <text evidence="3">The sequence shown here is derived from an EMBL/GenBank/DDBJ whole genome shotgun (WGS) entry which is preliminary data.</text>
</comment>
<keyword evidence="4" id="KW-1185">Reference proteome</keyword>
<gene>
    <name evidence="3" type="ORF">DH2020_041095</name>
</gene>
<feature type="domain" description="Fe2OG dioxygenase" evidence="2">
    <location>
        <begin position="145"/>
        <end position="247"/>
    </location>
</feature>
<keyword evidence="1" id="KW-0408">Iron</keyword>
<dbReference type="InterPro" id="IPR044861">
    <property type="entry name" value="IPNS-like_FE2OG_OXY"/>
</dbReference>
<evidence type="ECO:0000259" key="2">
    <source>
        <dbReference type="PROSITE" id="PS51471"/>
    </source>
</evidence>
<dbReference type="Proteomes" id="UP001318860">
    <property type="component" value="Unassembled WGS sequence"/>
</dbReference>
<accession>A0ABR0URC1</accession>
<organism evidence="3 4">
    <name type="scientific">Rehmannia glutinosa</name>
    <name type="common">Chinese foxglove</name>
    <dbReference type="NCBI Taxonomy" id="99300"/>
    <lineage>
        <taxon>Eukaryota</taxon>
        <taxon>Viridiplantae</taxon>
        <taxon>Streptophyta</taxon>
        <taxon>Embryophyta</taxon>
        <taxon>Tracheophyta</taxon>
        <taxon>Spermatophyta</taxon>
        <taxon>Magnoliopsida</taxon>
        <taxon>eudicotyledons</taxon>
        <taxon>Gunneridae</taxon>
        <taxon>Pentapetalae</taxon>
        <taxon>asterids</taxon>
        <taxon>lamiids</taxon>
        <taxon>Lamiales</taxon>
        <taxon>Orobanchaceae</taxon>
        <taxon>Rehmannieae</taxon>
        <taxon>Rehmannia</taxon>
    </lineage>
</organism>
<dbReference type="Gene3D" id="2.60.120.330">
    <property type="entry name" value="B-lactam Antibiotic, Isopenicillin N Synthase, Chain"/>
    <property type="match status" value="1"/>
</dbReference>
<evidence type="ECO:0000256" key="1">
    <source>
        <dbReference type="RuleBase" id="RU003682"/>
    </source>
</evidence>
<dbReference type="InterPro" id="IPR005123">
    <property type="entry name" value="Oxoglu/Fe-dep_dioxygenase_dom"/>
</dbReference>
<name>A0ABR0URC1_REHGL</name>
<dbReference type="InterPro" id="IPR050231">
    <property type="entry name" value="Iron_ascorbate_oxido_reductase"/>
</dbReference>
<dbReference type="PROSITE" id="PS51471">
    <property type="entry name" value="FE2OG_OXY"/>
    <property type="match status" value="1"/>
</dbReference>
<dbReference type="Pfam" id="PF03171">
    <property type="entry name" value="2OG-FeII_Oxy"/>
    <property type="match status" value="1"/>
</dbReference>
<proteinExistence type="inferred from homology"/>
<dbReference type="InterPro" id="IPR027443">
    <property type="entry name" value="IPNS-like_sf"/>
</dbReference>
<reference evidence="3 4" key="1">
    <citation type="journal article" date="2021" name="Comput. Struct. Biotechnol. J.">
        <title>De novo genome assembly of the potent medicinal plant Rehmannia glutinosa using nanopore technology.</title>
        <authorList>
            <person name="Ma L."/>
            <person name="Dong C."/>
            <person name="Song C."/>
            <person name="Wang X."/>
            <person name="Zheng X."/>
            <person name="Niu Y."/>
            <person name="Chen S."/>
            <person name="Feng W."/>
        </authorList>
    </citation>
    <scope>NUCLEOTIDE SEQUENCE [LARGE SCALE GENOMIC DNA]</scope>
    <source>
        <strain evidence="3">DH-2019</strain>
    </source>
</reference>
<keyword evidence="1" id="KW-0479">Metal-binding</keyword>
<dbReference type="EMBL" id="JABTTQ020002267">
    <property type="protein sequence ID" value="KAK6125162.1"/>
    <property type="molecule type" value="Genomic_DNA"/>
</dbReference>
<keyword evidence="1" id="KW-0560">Oxidoreductase</keyword>
<dbReference type="SUPFAM" id="SSF51197">
    <property type="entry name" value="Clavaminate synthase-like"/>
    <property type="match status" value="1"/>
</dbReference>
<sequence>MNPGTNSWKSTSDSVQALELYGCFVVAYDNNISSELYEETFDLMEELFGLPIETKRRNTSEIPGFGYSGSFSFMPHLEYLGFENGGIFEAAKKFTSLMWPHGHDKFCETIYSYCKLLLELDHTVMKMVGSSYNLEKYMDPLIQSSFYMTRVMKYHSPGENKSDIGILPHRDKSFMAIIGSNEVKGLQIETRDGDWIDFEPSPGKFIVIVGEPFMAWSNGRIYCPLHKVTAIGSKEKYSIGLFSFVRGILQVPEELVDDENPLKFKSFSNLEFLEYCNEKGPKMKGAIQTYCGI</sequence>
<protein>
    <recommendedName>
        <fullName evidence="2">Fe2OG dioxygenase domain-containing protein</fullName>
    </recommendedName>
</protein>
<evidence type="ECO:0000313" key="3">
    <source>
        <dbReference type="EMBL" id="KAK6125162.1"/>
    </source>
</evidence>
<evidence type="ECO:0000313" key="4">
    <source>
        <dbReference type="Proteomes" id="UP001318860"/>
    </source>
</evidence>
<dbReference type="PANTHER" id="PTHR47990">
    <property type="entry name" value="2-OXOGLUTARATE (2OG) AND FE(II)-DEPENDENT OXYGENASE SUPERFAMILY PROTEIN-RELATED"/>
    <property type="match status" value="1"/>
</dbReference>
<comment type="similarity">
    <text evidence="1">Belongs to the iron/ascorbate-dependent oxidoreductase family.</text>
</comment>